<dbReference type="EMBL" id="NVUL01000015">
    <property type="protein sequence ID" value="PCI79692.1"/>
    <property type="molecule type" value="Genomic_DNA"/>
</dbReference>
<reference evidence="10" key="1">
    <citation type="submission" date="2017-08" db="EMBL/GenBank/DDBJ databases">
        <title>A dynamic microbial community with high functional redundancy inhabits the cold, oxic subseafloor aquifer.</title>
        <authorList>
            <person name="Tully B.J."/>
            <person name="Wheat C.G."/>
            <person name="Glazer B.T."/>
            <person name="Huber J.A."/>
        </authorList>
    </citation>
    <scope>NUCLEOTIDE SEQUENCE [LARGE SCALE GENOMIC DNA]</scope>
</reference>
<feature type="transmembrane region" description="Helical" evidence="7">
    <location>
        <begin position="313"/>
        <end position="333"/>
    </location>
</feature>
<proteinExistence type="predicted"/>
<dbReference type="SUPFAM" id="SSF55874">
    <property type="entry name" value="ATPase domain of HSP90 chaperone/DNA topoisomerase II/histidine kinase"/>
    <property type="match status" value="1"/>
</dbReference>
<name>A0A2A4XAL0_9GAMM</name>
<evidence type="ECO:0000256" key="4">
    <source>
        <dbReference type="ARBA" id="ARBA00022777"/>
    </source>
</evidence>
<feature type="coiled-coil region" evidence="6">
    <location>
        <begin position="578"/>
        <end position="608"/>
    </location>
</feature>
<evidence type="ECO:0000256" key="2">
    <source>
        <dbReference type="ARBA" id="ARBA00012438"/>
    </source>
</evidence>
<dbReference type="CDD" id="cd16917">
    <property type="entry name" value="HATPase_UhpB-NarQ-NarX-like"/>
    <property type="match status" value="1"/>
</dbReference>
<keyword evidence="7" id="KW-0812">Transmembrane</keyword>
<comment type="catalytic activity">
    <reaction evidence="1">
        <text>ATP + protein L-histidine = ADP + protein N-phospho-L-histidine.</text>
        <dbReference type="EC" id="2.7.13.3"/>
    </reaction>
</comment>
<keyword evidence="4" id="KW-0418">Kinase</keyword>
<evidence type="ECO:0000256" key="7">
    <source>
        <dbReference type="SAM" id="Phobius"/>
    </source>
</evidence>
<keyword evidence="7" id="KW-0472">Membrane</keyword>
<dbReference type="InterPro" id="IPR036890">
    <property type="entry name" value="HATPase_C_sf"/>
</dbReference>
<dbReference type="Gene3D" id="3.30.565.10">
    <property type="entry name" value="Histidine kinase-like ATPase, C-terminal domain"/>
    <property type="match status" value="1"/>
</dbReference>
<evidence type="ECO:0000313" key="9">
    <source>
        <dbReference type="EMBL" id="PCI79692.1"/>
    </source>
</evidence>
<evidence type="ECO:0000313" key="10">
    <source>
        <dbReference type="Proteomes" id="UP000218767"/>
    </source>
</evidence>
<keyword evidence="6" id="KW-0175">Coiled coil</keyword>
<feature type="transmembrane region" description="Helical" evidence="7">
    <location>
        <begin position="216"/>
        <end position="233"/>
    </location>
</feature>
<accession>A0A2A4XAL0</accession>
<protein>
    <recommendedName>
        <fullName evidence="2">histidine kinase</fullName>
        <ecNumber evidence="2">2.7.13.3</ecNumber>
    </recommendedName>
</protein>
<dbReference type="Gene3D" id="1.20.5.1930">
    <property type="match status" value="1"/>
</dbReference>
<feature type="domain" description="Histidine kinase/HSP90-like ATPase" evidence="8">
    <location>
        <begin position="648"/>
        <end position="730"/>
    </location>
</feature>
<dbReference type="PANTHER" id="PTHR24421">
    <property type="entry name" value="NITRATE/NITRITE SENSOR PROTEIN NARX-RELATED"/>
    <property type="match status" value="1"/>
</dbReference>
<gene>
    <name evidence="9" type="ORF">COB20_04330</name>
</gene>
<keyword evidence="7" id="KW-1133">Transmembrane helix</keyword>
<dbReference type="Pfam" id="PF02518">
    <property type="entry name" value="HATPase_c"/>
    <property type="match status" value="1"/>
</dbReference>
<evidence type="ECO:0000256" key="3">
    <source>
        <dbReference type="ARBA" id="ARBA00022679"/>
    </source>
</evidence>
<feature type="transmembrane region" description="Helical" evidence="7">
    <location>
        <begin position="245"/>
        <end position="263"/>
    </location>
</feature>
<feature type="transmembrane region" description="Helical" evidence="7">
    <location>
        <begin position="376"/>
        <end position="395"/>
    </location>
</feature>
<feature type="transmembrane region" description="Helical" evidence="7">
    <location>
        <begin position="283"/>
        <end position="301"/>
    </location>
</feature>
<evidence type="ECO:0000256" key="6">
    <source>
        <dbReference type="SAM" id="Coils"/>
    </source>
</evidence>
<dbReference type="InterPro" id="IPR050482">
    <property type="entry name" value="Sensor_HK_TwoCompSys"/>
</dbReference>
<dbReference type="AlphaFoldDB" id="A0A2A4XAL0"/>
<comment type="caution">
    <text evidence="9">The sequence shown here is derived from an EMBL/GenBank/DDBJ whole genome shotgun (WGS) entry which is preliminary data.</text>
</comment>
<dbReference type="GO" id="GO:0004673">
    <property type="term" value="F:protein histidine kinase activity"/>
    <property type="evidence" value="ECO:0007669"/>
    <property type="project" value="UniProtKB-EC"/>
</dbReference>
<dbReference type="PANTHER" id="PTHR24421:SF10">
    <property type="entry name" value="NITRATE_NITRITE SENSOR PROTEIN NARQ"/>
    <property type="match status" value="1"/>
</dbReference>
<feature type="transmembrane region" description="Helical" evidence="7">
    <location>
        <begin position="148"/>
        <end position="167"/>
    </location>
</feature>
<feature type="transmembrane region" description="Helical" evidence="7">
    <location>
        <begin position="176"/>
        <end position="196"/>
    </location>
</feature>
<keyword evidence="3" id="KW-0808">Transferase</keyword>
<evidence type="ECO:0000256" key="5">
    <source>
        <dbReference type="ARBA" id="ARBA00023012"/>
    </source>
</evidence>
<dbReference type="EC" id="2.7.13.3" evidence="2"/>
<dbReference type="Proteomes" id="UP000218767">
    <property type="component" value="Unassembled WGS sequence"/>
</dbReference>
<evidence type="ECO:0000259" key="8">
    <source>
        <dbReference type="Pfam" id="PF02518"/>
    </source>
</evidence>
<sequence>MLSPKLTINALLAIAVALTLLFFSIINSTPYSGFMLQYQDETGVMVVSNVDDWARAAGLNIGDQVISMGVAGGPYMEVEPRHIMTSPGDNGLYYPNERDRRPTRFEEFGKLHTILSAPEIEVNTAAGDRIRLAMNHARPLQSISSLVWVEYIFALAAFLMTAFVWAWKPKNRECQFLLLCGISYFLIVMPAAVSVYDIDMFYPHLGVYWWLRTSADIGHSLVAIAGVCVVLYYPTKLKNAEPISWLLLAGLPVYVLVLYMDKWVDGKPFSEQFLYFEPYQADLPLALLFCGVIVASGFQWFSNQRKPVERAQTLWVILAFTTGPGIAYGFYVAPKLVGEVPGMPGIVANLMMLSVFAMLTLGIMRSNLFQMEQYIGVAYQWAFASVIFFSLDSILVSTSGLSAGESSFILLALVLWVYLPLRQWFHNSFVTAQQDKRQQLVNESLVLIAEESLTKSESADQVWKTALQMVFSPIKLDRLHHGEENGVSDRGQSLAVAANKYSHGLKLSFAEKGARLFNSKDTELVITLNLLFEKLYDLQDAYLAGLTQERNRIRRDLHDQIGHKLLSLVYSANDEKSRTLAKETMAQLNELIQALKQESVDLSDLSLQLKMLGEESCRHSSLSFQWYDKLPEGLEIKLSPNQYLNILNIQRELLSNAIKHSHAHTIRSSVDIDSSVLIISLSDDGVGFNHNNIKPGNGLFNIQTRIEELQAKIEWLTSEGTKVVFRVPIQRTRNSDEC</sequence>
<feature type="transmembrane region" description="Helical" evidence="7">
    <location>
        <begin position="345"/>
        <end position="364"/>
    </location>
</feature>
<organism evidence="9 10">
    <name type="scientific">SAR86 cluster bacterium</name>
    <dbReference type="NCBI Taxonomy" id="2030880"/>
    <lineage>
        <taxon>Bacteria</taxon>
        <taxon>Pseudomonadati</taxon>
        <taxon>Pseudomonadota</taxon>
        <taxon>Gammaproteobacteria</taxon>
        <taxon>SAR86 cluster</taxon>
    </lineage>
</organism>
<dbReference type="InterPro" id="IPR003594">
    <property type="entry name" value="HATPase_dom"/>
</dbReference>
<dbReference type="GO" id="GO:0000160">
    <property type="term" value="P:phosphorelay signal transduction system"/>
    <property type="evidence" value="ECO:0007669"/>
    <property type="project" value="UniProtKB-KW"/>
</dbReference>
<keyword evidence="5" id="KW-0902">Two-component regulatory system</keyword>
<evidence type="ECO:0000256" key="1">
    <source>
        <dbReference type="ARBA" id="ARBA00000085"/>
    </source>
</evidence>